<keyword evidence="1" id="KW-0880">Kelch repeat</keyword>
<gene>
    <name evidence="4" type="ORF">MGAL_10B027241</name>
</gene>
<proteinExistence type="predicted"/>
<evidence type="ECO:0000259" key="3">
    <source>
        <dbReference type="PROSITE" id="PS50097"/>
    </source>
</evidence>
<dbReference type="EMBL" id="UYJE01003455">
    <property type="protein sequence ID" value="VDI19399.1"/>
    <property type="molecule type" value="Genomic_DNA"/>
</dbReference>
<dbReference type="PIRSF" id="PIRSF037037">
    <property type="entry name" value="Kelch-like_protein_gigaxonin"/>
    <property type="match status" value="1"/>
</dbReference>
<dbReference type="InterPro" id="IPR006652">
    <property type="entry name" value="Kelch_1"/>
</dbReference>
<organism evidence="4 5">
    <name type="scientific">Mytilus galloprovincialis</name>
    <name type="common">Mediterranean mussel</name>
    <dbReference type="NCBI Taxonomy" id="29158"/>
    <lineage>
        <taxon>Eukaryota</taxon>
        <taxon>Metazoa</taxon>
        <taxon>Spiralia</taxon>
        <taxon>Lophotrochozoa</taxon>
        <taxon>Mollusca</taxon>
        <taxon>Bivalvia</taxon>
        <taxon>Autobranchia</taxon>
        <taxon>Pteriomorphia</taxon>
        <taxon>Mytilida</taxon>
        <taxon>Mytiloidea</taxon>
        <taxon>Mytilidae</taxon>
        <taxon>Mytilinae</taxon>
        <taxon>Mytilus</taxon>
    </lineage>
</organism>
<dbReference type="CDD" id="cd14733">
    <property type="entry name" value="BACK"/>
    <property type="match status" value="1"/>
</dbReference>
<dbReference type="Gene3D" id="2.120.10.80">
    <property type="entry name" value="Kelch-type beta propeller"/>
    <property type="match status" value="2"/>
</dbReference>
<dbReference type="InterPro" id="IPR011333">
    <property type="entry name" value="SKP1/BTB/POZ_sf"/>
</dbReference>
<protein>
    <submittedName>
        <fullName evidence="4">Kelch-like protein 9/13</fullName>
    </submittedName>
</protein>
<dbReference type="PROSITE" id="PS50097">
    <property type="entry name" value="BTB"/>
    <property type="match status" value="1"/>
</dbReference>
<evidence type="ECO:0000256" key="1">
    <source>
        <dbReference type="ARBA" id="ARBA00022441"/>
    </source>
</evidence>
<accession>A0A8B6DJJ2</accession>
<dbReference type="PANTHER" id="PTHR45632:SF10">
    <property type="entry name" value="BTB DOMAIN-CONTAINING PROTEIN"/>
    <property type="match status" value="1"/>
</dbReference>
<feature type="domain" description="BTB" evidence="3">
    <location>
        <begin position="67"/>
        <end position="132"/>
    </location>
</feature>
<dbReference type="SUPFAM" id="SSF54695">
    <property type="entry name" value="POZ domain"/>
    <property type="match status" value="1"/>
</dbReference>
<name>A0A8B6DJJ2_MYTGA</name>
<dbReference type="Gene3D" id="1.25.40.420">
    <property type="match status" value="1"/>
</dbReference>
<dbReference type="InterPro" id="IPR000210">
    <property type="entry name" value="BTB/POZ_dom"/>
</dbReference>
<keyword evidence="2" id="KW-0677">Repeat</keyword>
<dbReference type="Proteomes" id="UP000596742">
    <property type="component" value="Unassembled WGS sequence"/>
</dbReference>
<comment type="caution">
    <text evidence="4">The sequence shown here is derived from an EMBL/GenBank/DDBJ whole genome shotgun (WGS) entry which is preliminary data.</text>
</comment>
<dbReference type="InterPro" id="IPR015915">
    <property type="entry name" value="Kelch-typ_b-propeller"/>
</dbReference>
<dbReference type="SMART" id="SM00875">
    <property type="entry name" value="BACK"/>
    <property type="match status" value="1"/>
</dbReference>
<sequence>MATGGNDKNVPSKRCSTGYKDRLLQRRFHERSVSAELVRKESTKSVCNLSDTILNGFEVLWRQNLLCDLVLTSQTKSFPVHKILLVTCSDYFYDLFVERNYSTLEIDFSDIKPDVLGGILECMYTGKVHLTDCNTESVLSAASKLGFFIVKDVCEEFLVSTVTLKNCLRMLNIGFKFNLNSLCDASLEISAKSFKLISRRSRYKELPVDQMIQLLKRDDLAADDELDVFRSMLIWIDHERVERLEHAANLMTAIRLPLLPASVIVDSVESVEYLMNIPECQTLVKEALHYHCGRMDKDESLDKVERYNPNTDKWEEVAPLCSPKRCVAAAVLNGRIYVVGGSGDKMVSSKVEQYHPAENKWQTRKPLTIPRFFSQLVQVKGSLLVIGGATINSEGTISCVEAVEKYSPTADKWTFVCNMLTPRAEFGCCMLDDVIYVVGGYNWNTGERLTSVESLDLDTMIWTSVTNISRPLTGIACSTLTLYFDRSDRETFLMRKSRSPRSTITD</sequence>
<dbReference type="AlphaFoldDB" id="A0A8B6DJJ2"/>
<evidence type="ECO:0000313" key="5">
    <source>
        <dbReference type="Proteomes" id="UP000596742"/>
    </source>
</evidence>
<dbReference type="InterPro" id="IPR017096">
    <property type="entry name" value="BTB-kelch_protein"/>
</dbReference>
<reference evidence="4" key="1">
    <citation type="submission" date="2018-11" db="EMBL/GenBank/DDBJ databases">
        <authorList>
            <person name="Alioto T."/>
            <person name="Alioto T."/>
        </authorList>
    </citation>
    <scope>NUCLEOTIDE SEQUENCE</scope>
</reference>
<evidence type="ECO:0000313" key="4">
    <source>
        <dbReference type="EMBL" id="VDI19399.1"/>
    </source>
</evidence>
<dbReference type="Gene3D" id="3.30.710.10">
    <property type="entry name" value="Potassium Channel Kv1.1, Chain A"/>
    <property type="match status" value="1"/>
</dbReference>
<dbReference type="SMART" id="SM00612">
    <property type="entry name" value="Kelch"/>
    <property type="match status" value="4"/>
</dbReference>
<dbReference type="InterPro" id="IPR011705">
    <property type="entry name" value="BACK"/>
</dbReference>
<dbReference type="Pfam" id="PF00651">
    <property type="entry name" value="BTB"/>
    <property type="match status" value="1"/>
</dbReference>
<keyword evidence="5" id="KW-1185">Reference proteome</keyword>
<dbReference type="Pfam" id="PF24681">
    <property type="entry name" value="Kelch_KLHDC2_KLHL20_DRC7"/>
    <property type="match status" value="1"/>
</dbReference>
<evidence type="ECO:0000256" key="2">
    <source>
        <dbReference type="ARBA" id="ARBA00022737"/>
    </source>
</evidence>
<dbReference type="Pfam" id="PF07707">
    <property type="entry name" value="BACK"/>
    <property type="match status" value="1"/>
</dbReference>
<dbReference type="OrthoDB" id="45365at2759"/>
<dbReference type="SUPFAM" id="SSF117281">
    <property type="entry name" value="Kelch motif"/>
    <property type="match status" value="1"/>
</dbReference>
<dbReference type="SMART" id="SM00225">
    <property type="entry name" value="BTB"/>
    <property type="match status" value="1"/>
</dbReference>
<dbReference type="PANTHER" id="PTHR45632">
    <property type="entry name" value="LD33804P"/>
    <property type="match status" value="1"/>
</dbReference>